<reference evidence="1" key="1">
    <citation type="journal article" date="2012" name="PLoS Genet.">
        <title>Comparative analysis of the genomes of two field isolates of the rice blast fungus Magnaporthe oryzae.</title>
        <authorList>
            <person name="Xue M."/>
            <person name="Yang J."/>
            <person name="Li Z."/>
            <person name="Hu S."/>
            <person name="Yao N."/>
            <person name="Dean R.A."/>
            <person name="Zhao W."/>
            <person name="Shen M."/>
            <person name="Zhang H."/>
            <person name="Li C."/>
            <person name="Liu L."/>
            <person name="Cao L."/>
            <person name="Xu X."/>
            <person name="Xing Y."/>
            <person name="Hsiang T."/>
            <person name="Zhang Z."/>
            <person name="Xu J.R."/>
            <person name="Peng Y.L."/>
        </authorList>
    </citation>
    <scope>NUCLEOTIDE SEQUENCE</scope>
    <source>
        <strain evidence="1">Y34</strain>
    </source>
</reference>
<proteinExistence type="predicted"/>
<organism evidence="1">
    <name type="scientific">Pyricularia oryzae (strain Y34)</name>
    <name type="common">Rice blast fungus</name>
    <name type="synonym">Magnaporthe oryzae</name>
    <dbReference type="NCBI Taxonomy" id="1143189"/>
    <lineage>
        <taxon>Eukaryota</taxon>
        <taxon>Fungi</taxon>
        <taxon>Dikarya</taxon>
        <taxon>Ascomycota</taxon>
        <taxon>Pezizomycotina</taxon>
        <taxon>Sordariomycetes</taxon>
        <taxon>Sordariomycetidae</taxon>
        <taxon>Magnaporthales</taxon>
        <taxon>Pyriculariaceae</taxon>
        <taxon>Pyricularia</taxon>
    </lineage>
</organism>
<dbReference type="EMBL" id="JH793986">
    <property type="protein sequence ID" value="ELQ32666.1"/>
    <property type="molecule type" value="Genomic_DNA"/>
</dbReference>
<dbReference type="Proteomes" id="UP000011086">
    <property type="component" value="Unassembled WGS sequence"/>
</dbReference>
<accession>A0AA97NM64</accession>
<name>A0AA97NM64_PYRO3</name>
<protein>
    <submittedName>
        <fullName evidence="1">Uncharacterized protein</fullName>
    </submittedName>
</protein>
<dbReference type="AlphaFoldDB" id="A0AA97NM64"/>
<gene>
    <name evidence="1" type="ORF">OOU_Y34scaffold01075g22</name>
</gene>
<sequence>MQTSHRKNVGQQNRSARTRIRVGRNHDISPVPILRGYIHRAHIDWLCIATLLAARSRTRFKDPRQASRTKWSSQTLEISSHFMEGSNRFSLLTLLFDFAPERGWRPVLHPLLPVNYHPWPQLPALE</sequence>
<evidence type="ECO:0000313" key="1">
    <source>
        <dbReference type="EMBL" id="ELQ32666.1"/>
    </source>
</evidence>